<keyword evidence="2" id="KW-1185">Reference proteome</keyword>
<proteinExistence type="predicted"/>
<evidence type="ECO:0000313" key="1">
    <source>
        <dbReference type="EMBL" id="GFO09957.1"/>
    </source>
</evidence>
<accession>A0AAV4ASP6</accession>
<reference evidence="1 2" key="1">
    <citation type="journal article" date="2021" name="Elife">
        <title>Chloroplast acquisition without the gene transfer in kleptoplastic sea slugs, Plakobranchus ocellatus.</title>
        <authorList>
            <person name="Maeda T."/>
            <person name="Takahashi S."/>
            <person name="Yoshida T."/>
            <person name="Shimamura S."/>
            <person name="Takaki Y."/>
            <person name="Nagai Y."/>
            <person name="Toyoda A."/>
            <person name="Suzuki Y."/>
            <person name="Arimoto A."/>
            <person name="Ishii H."/>
            <person name="Satoh N."/>
            <person name="Nishiyama T."/>
            <person name="Hasebe M."/>
            <person name="Maruyama T."/>
            <person name="Minagawa J."/>
            <person name="Obokata J."/>
            <person name="Shigenobu S."/>
        </authorList>
    </citation>
    <scope>NUCLEOTIDE SEQUENCE [LARGE SCALE GENOMIC DNA]</scope>
</reference>
<dbReference type="AlphaFoldDB" id="A0AAV4ASP6"/>
<organism evidence="1 2">
    <name type="scientific">Plakobranchus ocellatus</name>
    <dbReference type="NCBI Taxonomy" id="259542"/>
    <lineage>
        <taxon>Eukaryota</taxon>
        <taxon>Metazoa</taxon>
        <taxon>Spiralia</taxon>
        <taxon>Lophotrochozoa</taxon>
        <taxon>Mollusca</taxon>
        <taxon>Gastropoda</taxon>
        <taxon>Heterobranchia</taxon>
        <taxon>Euthyneura</taxon>
        <taxon>Panpulmonata</taxon>
        <taxon>Sacoglossa</taxon>
        <taxon>Placobranchoidea</taxon>
        <taxon>Plakobranchidae</taxon>
        <taxon>Plakobranchus</taxon>
    </lineage>
</organism>
<dbReference type="Proteomes" id="UP000735302">
    <property type="component" value="Unassembled WGS sequence"/>
</dbReference>
<protein>
    <submittedName>
        <fullName evidence="1">Uncharacterized protein</fullName>
    </submittedName>
</protein>
<gene>
    <name evidence="1" type="ORF">PoB_003646200</name>
</gene>
<comment type="caution">
    <text evidence="1">The sequence shown here is derived from an EMBL/GenBank/DDBJ whole genome shotgun (WGS) entry which is preliminary data.</text>
</comment>
<dbReference type="EMBL" id="BLXT01004129">
    <property type="protein sequence ID" value="GFO09957.1"/>
    <property type="molecule type" value="Genomic_DNA"/>
</dbReference>
<sequence length="197" mass="22191">MPPLICLDAGTTPVNGSVSFNATYSPDFETSALFYVFLTPSRKEKTGKIHSSLFKYWENPFHSICEEQVYFSSGHAHIDVSGRYQDGYSVTLEWDDVCLQGSGTALACPNSELWTEQTRDESTLTISPDFTTTARHWWLSGLLTRFESAKALLSRIRASPPAPRRGGGLKAYDHFCLDYRYTKIQIQIVIITSVFKD</sequence>
<evidence type="ECO:0000313" key="2">
    <source>
        <dbReference type="Proteomes" id="UP000735302"/>
    </source>
</evidence>
<name>A0AAV4ASP6_9GAST</name>